<gene>
    <name evidence="1" type="ORF">SAMN05192589_103301</name>
</gene>
<reference evidence="1 2" key="1">
    <citation type="submission" date="2016-10" db="EMBL/GenBank/DDBJ databases">
        <authorList>
            <person name="de Groot N.N."/>
        </authorList>
    </citation>
    <scope>NUCLEOTIDE SEQUENCE [LARGE SCALE GENOMIC DNA]</scope>
    <source>
        <strain evidence="1 2">DSM 16619</strain>
    </source>
</reference>
<sequence>MSISIVGRFLVKPSELSESGRLALALVDGGQEWLNWAITSPSAHYHFSDEAALVNDVQQGLHGSALALLPGMGLMVSPGKLMTLELSDLQTLARSESGDAEPAVTAEVQRILREHRLLTAADFESARAFVGSLGVADSPVFQSIELLDAMALCALPGLAADGSAPSQALQEEAAAFGIRLSHTPREFADYYRTYLHLANTLPGLAQATAAQREEAADAALQALLPALFGALETLSLANTAVSPMEVGYAIANWLSQGRRIGFSRLSEGVRCIVEGANYRGETGEQAARVVETTLQQAMAVLAANRPNQGAVGQDGATLTLPVGKQNQQVEIQVAGTGTVSLSRIGSALTA</sequence>
<dbReference type="AlphaFoldDB" id="A0A1G6PPW3"/>
<organism evidence="1 2">
    <name type="scientific">Paracidovorax valerianellae</name>
    <dbReference type="NCBI Taxonomy" id="187868"/>
    <lineage>
        <taxon>Bacteria</taxon>
        <taxon>Pseudomonadati</taxon>
        <taxon>Pseudomonadota</taxon>
        <taxon>Betaproteobacteria</taxon>
        <taxon>Burkholderiales</taxon>
        <taxon>Comamonadaceae</taxon>
        <taxon>Paracidovorax</taxon>
    </lineage>
</organism>
<evidence type="ECO:0000313" key="1">
    <source>
        <dbReference type="EMBL" id="SDC82011.1"/>
    </source>
</evidence>
<proteinExistence type="predicted"/>
<dbReference type="RefSeq" id="WP_092741604.1">
    <property type="nucleotide sequence ID" value="NZ_FMZC01000003.1"/>
</dbReference>
<protein>
    <submittedName>
        <fullName evidence="1">Uncharacterized protein</fullName>
    </submittedName>
</protein>
<dbReference type="EMBL" id="FMZC01000003">
    <property type="protein sequence ID" value="SDC82011.1"/>
    <property type="molecule type" value="Genomic_DNA"/>
</dbReference>
<dbReference type="OrthoDB" id="7188532at2"/>
<evidence type="ECO:0000313" key="2">
    <source>
        <dbReference type="Proteomes" id="UP000198781"/>
    </source>
</evidence>
<name>A0A1G6PPW3_9BURK</name>
<dbReference type="Proteomes" id="UP000198781">
    <property type="component" value="Unassembled WGS sequence"/>
</dbReference>
<accession>A0A1G6PPW3</accession>
<keyword evidence="2" id="KW-1185">Reference proteome</keyword>